<protein>
    <recommendedName>
        <fullName evidence="2">DUF7041 domain-containing protein</fullName>
    </recommendedName>
</protein>
<name>A0A075A3V1_OPIVI</name>
<dbReference type="GeneID" id="20323924"/>
<evidence type="ECO:0000259" key="2">
    <source>
        <dbReference type="Pfam" id="PF23055"/>
    </source>
</evidence>
<dbReference type="AlphaFoldDB" id="A0A075A3V1"/>
<keyword evidence="4" id="KW-1185">Reference proteome</keyword>
<dbReference type="InterPro" id="IPR055469">
    <property type="entry name" value="DUF7041"/>
</dbReference>
<accession>A0A075A3V1</accession>
<dbReference type="EMBL" id="KL596922">
    <property type="protein sequence ID" value="KER22069.1"/>
    <property type="molecule type" value="Genomic_DNA"/>
</dbReference>
<dbReference type="PANTHER" id="PTHR33327">
    <property type="entry name" value="ENDONUCLEASE"/>
    <property type="match status" value="1"/>
</dbReference>
<dbReference type="Pfam" id="PF23055">
    <property type="entry name" value="DUF7041"/>
    <property type="match status" value="1"/>
</dbReference>
<proteinExistence type="predicted"/>
<feature type="compositionally biased region" description="Low complexity" evidence="1">
    <location>
        <begin position="28"/>
        <end position="46"/>
    </location>
</feature>
<dbReference type="CTD" id="20323924"/>
<dbReference type="RefSeq" id="XP_009174191.1">
    <property type="nucleotide sequence ID" value="XM_009175927.1"/>
</dbReference>
<gene>
    <name evidence="3" type="ORF">T265_09756</name>
</gene>
<feature type="compositionally biased region" description="Polar residues" evidence="1">
    <location>
        <begin position="14"/>
        <end position="27"/>
    </location>
</feature>
<evidence type="ECO:0000256" key="1">
    <source>
        <dbReference type="SAM" id="MobiDB-lite"/>
    </source>
</evidence>
<organism evidence="3 4">
    <name type="scientific">Opisthorchis viverrini</name>
    <name type="common">Southeast Asian liver fluke</name>
    <dbReference type="NCBI Taxonomy" id="6198"/>
    <lineage>
        <taxon>Eukaryota</taxon>
        <taxon>Metazoa</taxon>
        <taxon>Spiralia</taxon>
        <taxon>Lophotrochozoa</taxon>
        <taxon>Platyhelminthes</taxon>
        <taxon>Trematoda</taxon>
        <taxon>Digenea</taxon>
        <taxon>Opisthorchiida</taxon>
        <taxon>Opisthorchiata</taxon>
        <taxon>Opisthorchiidae</taxon>
        <taxon>Opisthorchis</taxon>
    </lineage>
</organism>
<reference evidence="3 4" key="1">
    <citation type="submission" date="2013-11" db="EMBL/GenBank/DDBJ databases">
        <title>Opisthorchis viverrini - life in the bile duct.</title>
        <authorList>
            <person name="Young N.D."/>
            <person name="Nagarajan N."/>
            <person name="Lin S.J."/>
            <person name="Korhonen P.K."/>
            <person name="Jex A.R."/>
            <person name="Hall R.S."/>
            <person name="Safavi-Hemami H."/>
            <person name="Kaewkong W."/>
            <person name="Bertrand D."/>
            <person name="Gao S."/>
            <person name="Seet Q."/>
            <person name="Wongkham S."/>
            <person name="Teh B.T."/>
            <person name="Wongkham C."/>
            <person name="Intapan P.M."/>
            <person name="Maleewong W."/>
            <person name="Yang X."/>
            <person name="Hu M."/>
            <person name="Wang Z."/>
            <person name="Hofmann A."/>
            <person name="Sternberg P.W."/>
            <person name="Tan P."/>
            <person name="Wang J."/>
            <person name="Gasser R.B."/>
        </authorList>
    </citation>
    <scope>NUCLEOTIDE SEQUENCE [LARGE SCALE GENOMIC DNA]</scope>
</reference>
<dbReference type="Proteomes" id="UP000054324">
    <property type="component" value="Unassembled WGS sequence"/>
</dbReference>
<feature type="domain" description="DUF7041" evidence="2">
    <location>
        <begin position="167"/>
        <end position="219"/>
    </location>
</feature>
<dbReference type="PANTHER" id="PTHR33327:SF3">
    <property type="entry name" value="RNA-DIRECTED DNA POLYMERASE"/>
    <property type="match status" value="1"/>
</dbReference>
<dbReference type="KEGG" id="ovi:T265_09756"/>
<dbReference type="OrthoDB" id="6251906at2759"/>
<evidence type="ECO:0000313" key="3">
    <source>
        <dbReference type="EMBL" id="KER22069.1"/>
    </source>
</evidence>
<sequence>MTEQPMEPPDRTTNRGQRSSPATSTYINTRNTTERTTTNPPLRTTTLPNNALMMSHRLVMKRLQSNCPAQRTNQRPSTLPELQTFTSIENMHICSKITANGFSNIQFAHIASDVCTPGDQLKRPRGIIVLKNQPTERRGSSCFFCPVIMETHFDSADLVENANSMRLPDYNQRNPRVWFHQVEAVFTTRRITSQAKQFSYVVQHLPCDVATEMEDLLEDVPKGKSL</sequence>
<evidence type="ECO:0000313" key="4">
    <source>
        <dbReference type="Proteomes" id="UP000054324"/>
    </source>
</evidence>
<feature type="region of interest" description="Disordered" evidence="1">
    <location>
        <begin position="1"/>
        <end position="46"/>
    </location>
</feature>